<evidence type="ECO:0000313" key="1">
    <source>
        <dbReference type="EMBL" id="OAQ20331.1"/>
    </source>
</evidence>
<comment type="caution">
    <text evidence="1">The sequence shown here is derived from an EMBL/GenBank/DDBJ whole genome shotgun (WGS) entry which is preliminary data.</text>
</comment>
<dbReference type="AlphaFoldDB" id="A0A179D3F1"/>
<dbReference type="EMBL" id="LWLG01000012">
    <property type="protein sequence ID" value="OAQ20331.1"/>
    <property type="molecule type" value="Genomic_DNA"/>
</dbReference>
<protein>
    <submittedName>
        <fullName evidence="1">Uncharacterized protein</fullName>
    </submittedName>
</protein>
<proteinExistence type="predicted"/>
<name>A0A179D3F1_9BACT</name>
<sequence>MTQAVNMKEHFPFDLLAMDLSDEALKVEELGHALETLTYLSRLVYSLSQGQGFKDLDVKDWGEQALMGLGSLFEVLAQYAFDRKENLSKTLESLKRSHQEELILAKEEAVRELAKKKAPSSEEA</sequence>
<dbReference type="Proteomes" id="UP000078390">
    <property type="component" value="Unassembled WGS sequence"/>
</dbReference>
<gene>
    <name evidence="1" type="ORF">TDIS_1526</name>
</gene>
<dbReference type="STRING" id="999894.TDIS_1526"/>
<reference evidence="1 2" key="1">
    <citation type="submission" date="2016-04" db="EMBL/GenBank/DDBJ databases">
        <title>Genome analysis of Thermosulfurimonas dismutans, the first thermophilic sulfur-disproportionating bacterium of the phylum Thermodesulfobacteria.</title>
        <authorList>
            <person name="Mardanov A.V."/>
            <person name="Beletsky A.V."/>
            <person name="Kadnikov V.V."/>
            <person name="Slobodkin A.I."/>
            <person name="Ravin N.V."/>
        </authorList>
    </citation>
    <scope>NUCLEOTIDE SEQUENCE [LARGE SCALE GENOMIC DNA]</scope>
    <source>
        <strain evidence="1 2">S95</strain>
    </source>
</reference>
<organism evidence="1 2">
    <name type="scientific">Thermosulfurimonas dismutans</name>
    <dbReference type="NCBI Taxonomy" id="999894"/>
    <lineage>
        <taxon>Bacteria</taxon>
        <taxon>Pseudomonadati</taxon>
        <taxon>Thermodesulfobacteriota</taxon>
        <taxon>Thermodesulfobacteria</taxon>
        <taxon>Thermodesulfobacteriales</taxon>
        <taxon>Thermodesulfobacteriaceae</taxon>
        <taxon>Thermosulfurimonas</taxon>
    </lineage>
</organism>
<keyword evidence="2" id="KW-1185">Reference proteome</keyword>
<dbReference type="RefSeq" id="WP_068670969.1">
    <property type="nucleotide sequence ID" value="NZ_LWLG01000012.1"/>
</dbReference>
<evidence type="ECO:0000313" key="2">
    <source>
        <dbReference type="Proteomes" id="UP000078390"/>
    </source>
</evidence>
<accession>A0A179D3F1</accession>